<evidence type="ECO:0000256" key="2">
    <source>
        <dbReference type="ARBA" id="ARBA00023125"/>
    </source>
</evidence>
<keyword evidence="6" id="KW-1185">Reference proteome</keyword>
<dbReference type="Gene3D" id="1.10.10.10">
    <property type="entry name" value="Winged helix-like DNA-binding domain superfamily/Winged helix DNA-binding domain"/>
    <property type="match status" value="1"/>
</dbReference>
<dbReference type="CDD" id="cd00090">
    <property type="entry name" value="HTH_ARSR"/>
    <property type="match status" value="1"/>
</dbReference>
<dbReference type="EMBL" id="WKKF01000012">
    <property type="protein sequence ID" value="MRX56410.1"/>
    <property type="molecule type" value="Genomic_DNA"/>
</dbReference>
<keyword evidence="2" id="KW-0238">DNA-binding</keyword>
<evidence type="ECO:0000256" key="1">
    <source>
        <dbReference type="ARBA" id="ARBA00023015"/>
    </source>
</evidence>
<sequence length="145" mass="16990">MRLSNSCNLDEKIVYRLYEINKLTMPKFERCTGISQSRLELLHELYEADEISQTALQKKVNIDNAAVTRHLKQLEEKGMVVRRKNPADNRVTFVKLTEEGRSKIIAYKEEKQRFISNVLKDFSEEERSSLLNMLSRIQGNVEKIQ</sequence>
<accession>A0A6I2MDN7</accession>
<protein>
    <submittedName>
        <fullName evidence="5">MarR family transcriptional regulator</fullName>
    </submittedName>
</protein>
<dbReference type="Pfam" id="PF01047">
    <property type="entry name" value="MarR"/>
    <property type="match status" value="1"/>
</dbReference>
<dbReference type="PANTHER" id="PTHR42756:SF1">
    <property type="entry name" value="TRANSCRIPTIONAL REPRESSOR OF EMRAB OPERON"/>
    <property type="match status" value="1"/>
</dbReference>
<gene>
    <name evidence="5" type="ORF">GJU41_20840</name>
</gene>
<evidence type="ECO:0000256" key="3">
    <source>
        <dbReference type="ARBA" id="ARBA00023163"/>
    </source>
</evidence>
<organism evidence="5 6">
    <name type="scientific">Metabacillus idriensis</name>
    <dbReference type="NCBI Taxonomy" id="324768"/>
    <lineage>
        <taxon>Bacteria</taxon>
        <taxon>Bacillati</taxon>
        <taxon>Bacillota</taxon>
        <taxon>Bacilli</taxon>
        <taxon>Bacillales</taxon>
        <taxon>Bacillaceae</taxon>
        <taxon>Metabacillus</taxon>
    </lineage>
</organism>
<dbReference type="AlphaFoldDB" id="A0A6I2MDN7"/>
<comment type="caution">
    <text evidence="5">The sequence shown here is derived from an EMBL/GenBank/DDBJ whole genome shotgun (WGS) entry which is preliminary data.</text>
</comment>
<name>A0A6I2MDN7_9BACI</name>
<keyword evidence="1" id="KW-0805">Transcription regulation</keyword>
<evidence type="ECO:0000313" key="5">
    <source>
        <dbReference type="EMBL" id="MRX56410.1"/>
    </source>
</evidence>
<dbReference type="InterPro" id="IPR036388">
    <property type="entry name" value="WH-like_DNA-bd_sf"/>
</dbReference>
<proteinExistence type="predicted"/>
<dbReference type="GO" id="GO:0003677">
    <property type="term" value="F:DNA binding"/>
    <property type="evidence" value="ECO:0007669"/>
    <property type="project" value="UniProtKB-KW"/>
</dbReference>
<dbReference type="InterPro" id="IPR011991">
    <property type="entry name" value="ArsR-like_HTH"/>
</dbReference>
<dbReference type="InterPro" id="IPR036390">
    <property type="entry name" value="WH_DNA-bd_sf"/>
</dbReference>
<dbReference type="PRINTS" id="PR00598">
    <property type="entry name" value="HTHMARR"/>
</dbReference>
<dbReference type="PANTHER" id="PTHR42756">
    <property type="entry name" value="TRANSCRIPTIONAL REGULATOR, MARR"/>
    <property type="match status" value="1"/>
</dbReference>
<reference evidence="5 6" key="1">
    <citation type="submission" date="2019-11" db="EMBL/GenBank/DDBJ databases">
        <title>Bacillus idriensis genome.</title>
        <authorList>
            <person name="Konopka E.N."/>
            <person name="Newman J.D."/>
        </authorList>
    </citation>
    <scope>NUCLEOTIDE SEQUENCE [LARGE SCALE GENOMIC DNA]</scope>
    <source>
        <strain evidence="5 6">DSM 19097</strain>
    </source>
</reference>
<evidence type="ECO:0000313" key="6">
    <source>
        <dbReference type="Proteomes" id="UP000441585"/>
    </source>
</evidence>
<dbReference type="GO" id="GO:0003700">
    <property type="term" value="F:DNA-binding transcription factor activity"/>
    <property type="evidence" value="ECO:0007669"/>
    <property type="project" value="InterPro"/>
</dbReference>
<feature type="domain" description="HTH marR-type" evidence="4">
    <location>
        <begin position="1"/>
        <end position="139"/>
    </location>
</feature>
<dbReference type="SUPFAM" id="SSF46785">
    <property type="entry name" value="Winged helix' DNA-binding domain"/>
    <property type="match status" value="1"/>
</dbReference>
<dbReference type="PROSITE" id="PS50995">
    <property type="entry name" value="HTH_MARR_2"/>
    <property type="match status" value="1"/>
</dbReference>
<dbReference type="InterPro" id="IPR000835">
    <property type="entry name" value="HTH_MarR-typ"/>
</dbReference>
<keyword evidence="3" id="KW-0804">Transcription</keyword>
<evidence type="ECO:0000259" key="4">
    <source>
        <dbReference type="PROSITE" id="PS50995"/>
    </source>
</evidence>
<dbReference type="Proteomes" id="UP000441585">
    <property type="component" value="Unassembled WGS sequence"/>
</dbReference>
<dbReference type="SMART" id="SM00347">
    <property type="entry name" value="HTH_MARR"/>
    <property type="match status" value="1"/>
</dbReference>